<feature type="non-terminal residue" evidence="1">
    <location>
        <position position="1"/>
    </location>
</feature>
<dbReference type="Proteomes" id="UP000008367">
    <property type="component" value="Unassembled WGS sequence"/>
</dbReference>
<proteinExistence type="predicted"/>
<evidence type="ECO:0000313" key="2">
    <source>
        <dbReference type="Proteomes" id="UP000008367"/>
    </source>
</evidence>
<name>A0A454CT09_VIBHA</name>
<reference evidence="1 2" key="1">
    <citation type="submission" date="2012-10" db="EMBL/GenBank/DDBJ databases">
        <title>Genome sequence of Vibrio Cholerae HENC-02.</title>
        <authorList>
            <person name="Eppinger M."/>
            <person name="Hasan N.A."/>
            <person name="Sengamalay N."/>
            <person name="Hine E."/>
            <person name="Su Q."/>
            <person name="Daugherty S.C."/>
            <person name="Young S."/>
            <person name="Sadzewicz L."/>
            <person name="Tallon L."/>
            <person name="Cebula T.A."/>
            <person name="Ravel J."/>
            <person name="Colwell R.R."/>
        </authorList>
    </citation>
    <scope>NUCLEOTIDE SEQUENCE [LARGE SCALE GENOMIC DNA]</scope>
    <source>
        <strain evidence="1 2">HENC-02</strain>
    </source>
</reference>
<sequence>RGISFPSHLD</sequence>
<comment type="caution">
    <text evidence="1">The sequence shown here is derived from an EMBL/GenBank/DDBJ whole genome shotgun (WGS) entry which is preliminary data.</text>
</comment>
<dbReference type="EMBL" id="AJSR01002047">
    <property type="protein sequence ID" value="EKM29532.1"/>
    <property type="molecule type" value="Genomic_DNA"/>
</dbReference>
<organism evidence="1 2">
    <name type="scientific">Vibrio harveyi</name>
    <name type="common">Beneckea harveyi</name>
    <dbReference type="NCBI Taxonomy" id="669"/>
    <lineage>
        <taxon>Bacteria</taxon>
        <taxon>Pseudomonadati</taxon>
        <taxon>Pseudomonadota</taxon>
        <taxon>Gammaproteobacteria</taxon>
        <taxon>Vibrionales</taxon>
        <taxon>Vibrionaceae</taxon>
        <taxon>Vibrio</taxon>
    </lineage>
</organism>
<accession>A0A454CT09</accession>
<protein>
    <submittedName>
        <fullName evidence="1">NAD dependent epimerase/dehydratase family protein</fullName>
    </submittedName>
</protein>
<evidence type="ECO:0000313" key="1">
    <source>
        <dbReference type="EMBL" id="EKM29532.1"/>
    </source>
</evidence>
<gene>
    <name evidence="1" type="ORF">VCHENC02_4661</name>
</gene>